<dbReference type="Pfam" id="PF00271">
    <property type="entry name" value="Helicase_C"/>
    <property type="match status" value="1"/>
</dbReference>
<dbReference type="GO" id="GO:0016787">
    <property type="term" value="F:hydrolase activity"/>
    <property type="evidence" value="ECO:0007669"/>
    <property type="project" value="UniProtKB-KW"/>
</dbReference>
<protein>
    <submittedName>
        <fullName evidence="4">DEAD/DEAH box helicase</fullName>
    </submittedName>
</protein>
<dbReference type="InterPro" id="IPR049730">
    <property type="entry name" value="SNF2/RAD54-like_C"/>
</dbReference>
<accession>A0AAW4L0B8</accession>
<dbReference type="InterPro" id="IPR027417">
    <property type="entry name" value="P-loop_NTPase"/>
</dbReference>
<reference evidence="4 5" key="1">
    <citation type="submission" date="2021-05" db="EMBL/GenBank/DDBJ databases">
        <title>The draft genome of Geobacter pelophilus DSM 12255.</title>
        <authorList>
            <person name="Xu Z."/>
            <person name="Masuda Y."/>
            <person name="Itoh H."/>
            <person name="Senoo K."/>
        </authorList>
    </citation>
    <scope>NUCLEOTIDE SEQUENCE [LARGE SCALE GENOMIC DNA]</scope>
    <source>
        <strain evidence="4 5">DSM 12255</strain>
    </source>
</reference>
<dbReference type="Gene3D" id="3.40.50.300">
    <property type="entry name" value="P-loop containing nucleotide triphosphate hydrolases"/>
    <property type="match status" value="1"/>
</dbReference>
<dbReference type="PROSITE" id="PS51194">
    <property type="entry name" value="HELICASE_CTER"/>
    <property type="match status" value="1"/>
</dbReference>
<keyword evidence="4" id="KW-0067">ATP-binding</keyword>
<keyword evidence="5" id="KW-1185">Reference proteome</keyword>
<dbReference type="PANTHER" id="PTHR45629">
    <property type="entry name" value="SNF2/RAD54 FAMILY MEMBER"/>
    <property type="match status" value="1"/>
</dbReference>
<proteinExistence type="predicted"/>
<evidence type="ECO:0000313" key="5">
    <source>
        <dbReference type="Proteomes" id="UP000811899"/>
    </source>
</evidence>
<dbReference type="SUPFAM" id="SSF52540">
    <property type="entry name" value="P-loop containing nucleoside triphosphate hydrolases"/>
    <property type="match status" value="2"/>
</dbReference>
<keyword evidence="4" id="KW-0547">Nucleotide-binding</keyword>
<dbReference type="PANTHER" id="PTHR45629:SF7">
    <property type="entry name" value="DNA EXCISION REPAIR PROTEIN ERCC-6-RELATED"/>
    <property type="match status" value="1"/>
</dbReference>
<evidence type="ECO:0000313" key="4">
    <source>
        <dbReference type="EMBL" id="MBT0664504.1"/>
    </source>
</evidence>
<dbReference type="InterPro" id="IPR038718">
    <property type="entry name" value="SNF2-like_sf"/>
</dbReference>
<dbReference type="SMART" id="SM00490">
    <property type="entry name" value="HELICc"/>
    <property type="match status" value="1"/>
</dbReference>
<organism evidence="4 5">
    <name type="scientific">Geoanaerobacter pelophilus</name>
    <dbReference type="NCBI Taxonomy" id="60036"/>
    <lineage>
        <taxon>Bacteria</taxon>
        <taxon>Pseudomonadati</taxon>
        <taxon>Thermodesulfobacteriota</taxon>
        <taxon>Desulfuromonadia</taxon>
        <taxon>Geobacterales</taxon>
        <taxon>Geobacteraceae</taxon>
        <taxon>Geoanaerobacter</taxon>
    </lineage>
</organism>
<gene>
    <name evidence="4" type="ORF">KI809_09350</name>
</gene>
<comment type="caution">
    <text evidence="4">The sequence shown here is derived from an EMBL/GenBank/DDBJ whole genome shotgun (WGS) entry which is preliminary data.</text>
</comment>
<dbReference type="InterPro" id="IPR000330">
    <property type="entry name" value="SNF2_N"/>
</dbReference>
<dbReference type="EMBL" id="JAHCVJ010000003">
    <property type="protein sequence ID" value="MBT0664504.1"/>
    <property type="molecule type" value="Genomic_DNA"/>
</dbReference>
<dbReference type="Gene3D" id="3.40.50.10810">
    <property type="entry name" value="Tandem AAA-ATPase domain"/>
    <property type="match status" value="1"/>
</dbReference>
<sequence length="494" mass="56595">MSKILLRKEPDLSTKHQSFPYQHDAVMALCNLEYGAIFHEQGLGKTKIAIDLLLNWLQQKAVDTVILVVKKSLIQNWSDELTTHCFIKPRFLSANRQENFYVLNSPVRLVVANYETIKSEKDRIKLFSKTRDVGVILDEAAKIKTPDSEITQTFFELIPFFKRRVIMTGTPAANRPYDIWAQIYFLDQGKSLGTNFSEFKRETNLDNDLYDDIGRQIDLEKKLSGIFSRIASFAVRETKTSGVIELPDKVIQSVQCSWESRQLEIYLQLINELRLVILKNGKPVEDISDSTLKLLLRLVQVASNPRLIDGGYSTTPGKMDTLRELLSESTSKGEKTIIWTSFNENAVWLAKELIEHSPCTVYGKLPIKDRNEHIKRFKTDPAARVLIATPGSAKEGLTLTVANNAIFYDRCFSLDDYLQAQDRIHRISQQKTCYVYNLIMQDSIDEWVDVLLSAKHAAAQLVQNDIDLEEYRRIMSYEFGRILREILNAGVNND</sequence>
<dbReference type="InterPro" id="IPR050496">
    <property type="entry name" value="SNF2_RAD54_helicase_repair"/>
</dbReference>
<name>A0AAW4L0B8_9BACT</name>
<evidence type="ECO:0000259" key="2">
    <source>
        <dbReference type="PROSITE" id="PS51192"/>
    </source>
</evidence>
<dbReference type="Pfam" id="PF00176">
    <property type="entry name" value="SNF2-rel_dom"/>
    <property type="match status" value="1"/>
</dbReference>
<dbReference type="AlphaFoldDB" id="A0AAW4L0B8"/>
<keyword evidence="1" id="KW-0378">Hydrolase</keyword>
<dbReference type="RefSeq" id="WP_214171275.1">
    <property type="nucleotide sequence ID" value="NZ_JAHCVJ010000003.1"/>
</dbReference>
<dbReference type="CDD" id="cd18793">
    <property type="entry name" value="SF2_C_SNF"/>
    <property type="match status" value="1"/>
</dbReference>
<feature type="domain" description="Helicase C-terminal" evidence="3">
    <location>
        <begin position="321"/>
        <end position="469"/>
    </location>
</feature>
<evidence type="ECO:0000259" key="3">
    <source>
        <dbReference type="PROSITE" id="PS51194"/>
    </source>
</evidence>
<feature type="domain" description="Helicase ATP-binding" evidence="2">
    <location>
        <begin position="26"/>
        <end position="189"/>
    </location>
</feature>
<dbReference type="SMART" id="SM00487">
    <property type="entry name" value="DEXDc"/>
    <property type="match status" value="1"/>
</dbReference>
<dbReference type="PROSITE" id="PS51192">
    <property type="entry name" value="HELICASE_ATP_BIND_1"/>
    <property type="match status" value="1"/>
</dbReference>
<dbReference type="Proteomes" id="UP000811899">
    <property type="component" value="Unassembled WGS sequence"/>
</dbReference>
<evidence type="ECO:0000256" key="1">
    <source>
        <dbReference type="ARBA" id="ARBA00022801"/>
    </source>
</evidence>
<dbReference type="GO" id="GO:0004386">
    <property type="term" value="F:helicase activity"/>
    <property type="evidence" value="ECO:0007669"/>
    <property type="project" value="UniProtKB-KW"/>
</dbReference>
<dbReference type="InterPro" id="IPR014001">
    <property type="entry name" value="Helicase_ATP-bd"/>
</dbReference>
<dbReference type="InterPro" id="IPR001650">
    <property type="entry name" value="Helicase_C-like"/>
</dbReference>
<dbReference type="GO" id="GO:0005524">
    <property type="term" value="F:ATP binding"/>
    <property type="evidence" value="ECO:0007669"/>
    <property type="project" value="InterPro"/>
</dbReference>
<keyword evidence="4" id="KW-0347">Helicase</keyword>